<evidence type="ECO:0000256" key="12">
    <source>
        <dbReference type="SAM" id="SignalP"/>
    </source>
</evidence>
<keyword evidence="5" id="KW-0479">Metal-binding</keyword>
<evidence type="ECO:0000256" key="10">
    <source>
        <dbReference type="ARBA" id="ARBA00048523"/>
    </source>
</evidence>
<dbReference type="RefSeq" id="WP_048851503.1">
    <property type="nucleotide sequence ID" value="NZ_BANI01000097.1"/>
</dbReference>
<dbReference type="AlphaFoldDB" id="A0A0D6Q0K4"/>
<reference evidence="13 14" key="1">
    <citation type="submission" date="2012-11" db="EMBL/GenBank/DDBJ databases">
        <title>Whole genome sequence of Gluconacetobacter europaeus NBRC3261.</title>
        <authorList>
            <person name="Azuma Y."/>
            <person name="Higashiura N."/>
            <person name="Hirakawa H."/>
            <person name="Matsushita K."/>
        </authorList>
    </citation>
    <scope>NUCLEOTIDE SEQUENCE [LARGE SCALE GENOMIC DNA]</scope>
    <source>
        <strain evidence="13 14">NBRC 3261</strain>
    </source>
</reference>
<dbReference type="PROSITE" id="PS51318">
    <property type="entry name" value="TAT"/>
    <property type="match status" value="1"/>
</dbReference>
<dbReference type="InterPro" id="IPR036412">
    <property type="entry name" value="HAD-like_sf"/>
</dbReference>
<dbReference type="GO" id="GO:0036424">
    <property type="term" value="F:L-phosphoserine phosphatase activity"/>
    <property type="evidence" value="ECO:0007669"/>
    <property type="project" value="TreeGrafter"/>
</dbReference>
<dbReference type="GO" id="GO:0006564">
    <property type="term" value="P:L-serine biosynthetic process"/>
    <property type="evidence" value="ECO:0007669"/>
    <property type="project" value="UniProtKB-KW"/>
</dbReference>
<organism evidence="13 14">
    <name type="scientific">Komagataeibacter europaeus NBRC 3261</name>
    <dbReference type="NCBI Taxonomy" id="1234669"/>
    <lineage>
        <taxon>Bacteria</taxon>
        <taxon>Pseudomonadati</taxon>
        <taxon>Pseudomonadota</taxon>
        <taxon>Alphaproteobacteria</taxon>
        <taxon>Acetobacterales</taxon>
        <taxon>Acetobacteraceae</taxon>
        <taxon>Komagataeibacter</taxon>
    </lineage>
</organism>
<comment type="catalytic activity">
    <reaction evidence="10">
        <text>O-phospho-D-serine + H2O = D-serine + phosphate</text>
        <dbReference type="Rhea" id="RHEA:24873"/>
        <dbReference type="ChEBI" id="CHEBI:15377"/>
        <dbReference type="ChEBI" id="CHEBI:35247"/>
        <dbReference type="ChEBI" id="CHEBI:43474"/>
        <dbReference type="ChEBI" id="CHEBI:58680"/>
        <dbReference type="EC" id="3.1.3.3"/>
    </reaction>
</comment>
<feature type="compositionally biased region" description="Polar residues" evidence="11">
    <location>
        <begin position="421"/>
        <end position="430"/>
    </location>
</feature>
<feature type="signal peptide" evidence="12">
    <location>
        <begin position="1"/>
        <end position="30"/>
    </location>
</feature>
<dbReference type="InterPro" id="IPR023214">
    <property type="entry name" value="HAD_sf"/>
</dbReference>
<keyword evidence="13" id="KW-0456">Lyase</keyword>
<keyword evidence="4" id="KW-0028">Amino-acid biosynthesis</keyword>
<dbReference type="Gene3D" id="3.40.50.1000">
    <property type="entry name" value="HAD superfamily/HAD-like"/>
    <property type="match status" value="1"/>
</dbReference>
<evidence type="ECO:0000256" key="5">
    <source>
        <dbReference type="ARBA" id="ARBA00022723"/>
    </source>
</evidence>
<comment type="caution">
    <text evidence="13">The sequence shown here is derived from an EMBL/GenBank/DDBJ whole genome shotgun (WGS) entry which is preliminary data.</text>
</comment>
<evidence type="ECO:0000256" key="6">
    <source>
        <dbReference type="ARBA" id="ARBA00022801"/>
    </source>
</evidence>
<gene>
    <name evidence="13" type="ORF">Geu3261_0111_016</name>
</gene>
<dbReference type="Gene3D" id="1.20.1440.320">
    <property type="match status" value="1"/>
</dbReference>
<evidence type="ECO:0000313" key="14">
    <source>
        <dbReference type="Proteomes" id="UP000032675"/>
    </source>
</evidence>
<dbReference type="Pfam" id="PF12710">
    <property type="entry name" value="HAD"/>
    <property type="match status" value="1"/>
</dbReference>
<dbReference type="SUPFAM" id="SSF56784">
    <property type="entry name" value="HAD-like"/>
    <property type="match status" value="1"/>
</dbReference>
<sequence>MTKPFTRRQFATVAGLSSLAPGLLATGAHATDDTTSLPLLPPLKWAPTTRRAVEAVIRAHGRGSQDATTRPYAVFDWDNTCISGDCAETLFRFMIDNLCFMLTPQQFGTFLQRGLGHGLLAPTCRTVTGQRVNAHALAVDLVADYTALVRSYGLQPLRDGGFTLRTAADPIMCSFRAKLYFAYDAMMASSGVDHAYRWVIWMLNGHTPDSLRQLVQASNTWHLGQTITSVTWHTPPQRPGQAGCVSHTFMQCLRLTPEIATLHGCLRAQGIDAYVCSASFVDIVRIFATDPQYGYNLPAENVMGVRMHPDGDASYPGDRDVPHWPLTYRQGKVTAIRQALARQKGHGPLMVFGDSDGDVDMLHGFADTALSVIINRCLSGPIGALSRRAAQEQSASQPRFVLQGRNENTGEWRPDPASIPYGSTTPRLLA</sequence>
<comment type="pathway">
    <text evidence="2">Amino-acid biosynthesis; L-serine biosynthesis; L-serine from 3-phospho-D-glycerate: step 3/3.</text>
</comment>
<evidence type="ECO:0000256" key="8">
    <source>
        <dbReference type="ARBA" id="ARBA00023299"/>
    </source>
</evidence>
<evidence type="ECO:0000313" key="13">
    <source>
        <dbReference type="EMBL" id="GAN96818.1"/>
    </source>
</evidence>
<evidence type="ECO:0000256" key="4">
    <source>
        <dbReference type="ARBA" id="ARBA00022605"/>
    </source>
</evidence>
<accession>A0A0D6Q0K4</accession>
<evidence type="ECO:0000256" key="11">
    <source>
        <dbReference type="SAM" id="MobiDB-lite"/>
    </source>
</evidence>
<keyword evidence="7" id="KW-0460">Magnesium</keyword>
<dbReference type="InterPro" id="IPR050582">
    <property type="entry name" value="HAD-like_SerB"/>
</dbReference>
<dbReference type="EC" id="3.1.3.3" evidence="3"/>
<dbReference type="GO" id="GO:0005737">
    <property type="term" value="C:cytoplasm"/>
    <property type="evidence" value="ECO:0007669"/>
    <property type="project" value="TreeGrafter"/>
</dbReference>
<evidence type="ECO:0000256" key="7">
    <source>
        <dbReference type="ARBA" id="ARBA00022842"/>
    </source>
</evidence>
<protein>
    <recommendedName>
        <fullName evidence="3">phosphoserine phosphatase</fullName>
        <ecNumber evidence="3">3.1.3.3</ecNumber>
    </recommendedName>
</protein>
<comment type="cofactor">
    <cofactor evidence="1">
        <name>Mg(2+)</name>
        <dbReference type="ChEBI" id="CHEBI:18420"/>
    </cofactor>
</comment>
<evidence type="ECO:0000256" key="9">
    <source>
        <dbReference type="ARBA" id="ARBA00048138"/>
    </source>
</evidence>
<evidence type="ECO:0000256" key="1">
    <source>
        <dbReference type="ARBA" id="ARBA00001946"/>
    </source>
</evidence>
<comment type="catalytic activity">
    <reaction evidence="9">
        <text>O-phospho-L-serine + H2O = L-serine + phosphate</text>
        <dbReference type="Rhea" id="RHEA:21208"/>
        <dbReference type="ChEBI" id="CHEBI:15377"/>
        <dbReference type="ChEBI" id="CHEBI:33384"/>
        <dbReference type="ChEBI" id="CHEBI:43474"/>
        <dbReference type="ChEBI" id="CHEBI:57524"/>
        <dbReference type="EC" id="3.1.3.3"/>
    </reaction>
</comment>
<proteinExistence type="predicted"/>
<keyword evidence="13" id="KW-0449">Lipoprotein</keyword>
<name>A0A0D6Q0K4_KOMEU</name>
<keyword evidence="13" id="KW-0670">Pyruvate</keyword>
<feature type="region of interest" description="Disordered" evidence="11">
    <location>
        <begin position="391"/>
        <end position="430"/>
    </location>
</feature>
<evidence type="ECO:0000256" key="2">
    <source>
        <dbReference type="ARBA" id="ARBA00005135"/>
    </source>
</evidence>
<keyword evidence="12" id="KW-0732">Signal</keyword>
<keyword evidence="6" id="KW-0378">Hydrolase</keyword>
<evidence type="ECO:0000256" key="3">
    <source>
        <dbReference type="ARBA" id="ARBA00012640"/>
    </source>
</evidence>
<dbReference type="InterPro" id="IPR006311">
    <property type="entry name" value="TAT_signal"/>
</dbReference>
<dbReference type="Proteomes" id="UP000032675">
    <property type="component" value="Unassembled WGS sequence"/>
</dbReference>
<dbReference type="GO" id="GO:0000287">
    <property type="term" value="F:magnesium ion binding"/>
    <property type="evidence" value="ECO:0007669"/>
    <property type="project" value="TreeGrafter"/>
</dbReference>
<keyword evidence="8" id="KW-0718">Serine biosynthesis</keyword>
<dbReference type="GO" id="GO:0016829">
    <property type="term" value="F:lyase activity"/>
    <property type="evidence" value="ECO:0007669"/>
    <property type="project" value="UniProtKB-KW"/>
</dbReference>
<dbReference type="PANTHER" id="PTHR43344">
    <property type="entry name" value="PHOSPHOSERINE PHOSPHATASE"/>
    <property type="match status" value="1"/>
</dbReference>
<feature type="chain" id="PRO_5002310590" description="phosphoserine phosphatase" evidence="12">
    <location>
        <begin position="31"/>
        <end position="430"/>
    </location>
</feature>
<dbReference type="EMBL" id="BANI01000097">
    <property type="protein sequence ID" value="GAN96818.1"/>
    <property type="molecule type" value="Genomic_DNA"/>
</dbReference>
<dbReference type="PANTHER" id="PTHR43344:SF2">
    <property type="entry name" value="PHOSPHOSERINE PHOSPHATASE"/>
    <property type="match status" value="1"/>
</dbReference>